<organism evidence="1 2">
    <name type="scientific">Rhabditophanes sp. KR3021</name>
    <dbReference type="NCBI Taxonomy" id="114890"/>
    <lineage>
        <taxon>Eukaryota</taxon>
        <taxon>Metazoa</taxon>
        <taxon>Ecdysozoa</taxon>
        <taxon>Nematoda</taxon>
        <taxon>Chromadorea</taxon>
        <taxon>Rhabditida</taxon>
        <taxon>Tylenchina</taxon>
        <taxon>Panagrolaimomorpha</taxon>
        <taxon>Strongyloidoidea</taxon>
        <taxon>Alloionematidae</taxon>
        <taxon>Rhabditophanes</taxon>
    </lineage>
</organism>
<evidence type="ECO:0000313" key="1">
    <source>
        <dbReference type="Proteomes" id="UP000095286"/>
    </source>
</evidence>
<reference evidence="2" key="1">
    <citation type="submission" date="2016-11" db="UniProtKB">
        <authorList>
            <consortium name="WormBaseParasite"/>
        </authorList>
    </citation>
    <scope>IDENTIFICATION</scope>
    <source>
        <strain evidence="2">KR3021</strain>
    </source>
</reference>
<proteinExistence type="predicted"/>
<sequence>MKLIILAVFTTFFVTSISGECSDKAPDCNLWYQLCDAQPPNPYIQQSCQKTCGYCISTTPQSSCINVGQNCDKLNICNNPIYRGIAWNDCRLYCNLCDSPSPFDSSTSSYNFVTPTSSCFNTASDANCEKWYSFCYDAEYAPLMKKECAKTCDYCS</sequence>
<name>A0AC35TJ46_9BILA</name>
<evidence type="ECO:0000313" key="2">
    <source>
        <dbReference type="WBParaSite" id="RSKR_0000121316.1"/>
    </source>
</evidence>
<dbReference type="Proteomes" id="UP000095286">
    <property type="component" value="Unplaced"/>
</dbReference>
<dbReference type="WBParaSite" id="RSKR_0000121316.1">
    <property type="protein sequence ID" value="RSKR_0000121316.1"/>
    <property type="gene ID" value="RSKR_0000121316"/>
</dbReference>
<accession>A0AC35TJ46</accession>
<protein>
    <submittedName>
        <fullName evidence="2">ShKT domain-containing protein</fullName>
    </submittedName>
</protein>